<dbReference type="GO" id="GO:0005886">
    <property type="term" value="C:plasma membrane"/>
    <property type="evidence" value="ECO:0007669"/>
    <property type="project" value="TreeGrafter"/>
</dbReference>
<keyword evidence="1" id="KW-1133">Transmembrane helix</keyword>
<feature type="transmembrane region" description="Helical" evidence="1">
    <location>
        <begin position="36"/>
        <end position="54"/>
    </location>
</feature>
<dbReference type="GeneID" id="61249805"/>
<sequence length="173" mass="19503">MFSSERKFDPFTLVLGVLFAIMSMVILRNPLGSLKVLIYVIAIALVVEGVIKLADTSMIDKTLGMSSGWLIFSAVIDLILGVMIFIKPELGTVYIWIVLALWFIFDSFFELWASRFISKQHKGYFWFDVILGVLGVILGFILLFSPGMAVSVGLFLVAFYFMFFGILLIVRSF</sequence>
<protein>
    <recommendedName>
        <fullName evidence="4">Integral membrane protein</fullName>
    </recommendedName>
</protein>
<feature type="transmembrane region" description="Helical" evidence="1">
    <location>
        <begin position="124"/>
        <end position="144"/>
    </location>
</feature>
<keyword evidence="1" id="KW-0812">Transmembrane</keyword>
<gene>
    <name evidence="2" type="ORF">IV52_GL001070</name>
</gene>
<organism evidence="2 3">
    <name type="scientific">Fructilactobacillus lindneri DSM 20690 = JCM 11027</name>
    <dbReference type="NCBI Taxonomy" id="1122148"/>
    <lineage>
        <taxon>Bacteria</taxon>
        <taxon>Bacillati</taxon>
        <taxon>Bacillota</taxon>
        <taxon>Bacilli</taxon>
        <taxon>Lactobacillales</taxon>
        <taxon>Lactobacillaceae</taxon>
        <taxon>Fructilactobacillus</taxon>
    </lineage>
</organism>
<feature type="transmembrane region" description="Helical" evidence="1">
    <location>
        <begin position="150"/>
        <end position="170"/>
    </location>
</feature>
<evidence type="ECO:0000256" key="1">
    <source>
        <dbReference type="SAM" id="Phobius"/>
    </source>
</evidence>
<keyword evidence="3" id="KW-1185">Reference proteome</keyword>
<dbReference type="Proteomes" id="UP000051565">
    <property type="component" value="Unassembled WGS sequence"/>
</dbReference>
<evidence type="ECO:0008006" key="4">
    <source>
        <dbReference type="Google" id="ProtNLM"/>
    </source>
</evidence>
<dbReference type="PATRIC" id="fig|1122148.6.peg.1096"/>
<reference evidence="2 3" key="1">
    <citation type="journal article" date="2015" name="Genome Announc.">
        <title>Expanding the biotechnology potential of lactobacilli through comparative genomics of 213 strains and associated genera.</title>
        <authorList>
            <person name="Sun Z."/>
            <person name="Harris H.M."/>
            <person name="McCann A."/>
            <person name="Guo C."/>
            <person name="Argimon S."/>
            <person name="Zhang W."/>
            <person name="Yang X."/>
            <person name="Jeffery I.B."/>
            <person name="Cooney J.C."/>
            <person name="Kagawa T.F."/>
            <person name="Liu W."/>
            <person name="Song Y."/>
            <person name="Salvetti E."/>
            <person name="Wrobel A."/>
            <person name="Rasinkangas P."/>
            <person name="Parkhill J."/>
            <person name="Rea M.C."/>
            <person name="O'Sullivan O."/>
            <person name="Ritari J."/>
            <person name="Douillard F.P."/>
            <person name="Paul Ross R."/>
            <person name="Yang R."/>
            <person name="Briner A.E."/>
            <person name="Felis G.E."/>
            <person name="de Vos W.M."/>
            <person name="Barrangou R."/>
            <person name="Klaenhammer T.R."/>
            <person name="Caufield P.W."/>
            <person name="Cui Y."/>
            <person name="Zhang H."/>
            <person name="O'Toole P.W."/>
        </authorList>
    </citation>
    <scope>NUCLEOTIDE SEQUENCE [LARGE SCALE GENOMIC DNA]</scope>
    <source>
        <strain evidence="2 3">DSM 20690</strain>
    </source>
</reference>
<dbReference type="PANTHER" id="PTHR34989">
    <property type="entry name" value="PROTEIN HDED"/>
    <property type="match status" value="1"/>
</dbReference>
<comment type="caution">
    <text evidence="2">The sequence shown here is derived from an EMBL/GenBank/DDBJ whole genome shotgun (WGS) entry which is preliminary data.</text>
</comment>
<proteinExistence type="predicted"/>
<feature type="transmembrane region" description="Helical" evidence="1">
    <location>
        <begin position="12"/>
        <end position="30"/>
    </location>
</feature>
<dbReference type="STRING" id="53444.AYR59_02805"/>
<evidence type="ECO:0000313" key="3">
    <source>
        <dbReference type="Proteomes" id="UP000051565"/>
    </source>
</evidence>
<feature type="transmembrane region" description="Helical" evidence="1">
    <location>
        <begin position="66"/>
        <end position="86"/>
    </location>
</feature>
<dbReference type="AlphaFoldDB" id="A0A0R2JW55"/>
<dbReference type="InterPro" id="IPR005325">
    <property type="entry name" value="DUF308_memb"/>
</dbReference>
<feature type="transmembrane region" description="Helical" evidence="1">
    <location>
        <begin position="92"/>
        <end position="112"/>
    </location>
</feature>
<dbReference type="PANTHER" id="PTHR34989:SF1">
    <property type="entry name" value="PROTEIN HDED"/>
    <property type="match status" value="1"/>
</dbReference>
<name>A0A0R2JW55_9LACO</name>
<accession>A0A0R2JW55</accession>
<keyword evidence="1" id="KW-0472">Membrane</keyword>
<dbReference type="Pfam" id="PF03729">
    <property type="entry name" value="DUF308"/>
    <property type="match status" value="1"/>
</dbReference>
<evidence type="ECO:0000313" key="2">
    <source>
        <dbReference type="EMBL" id="KRN78791.1"/>
    </source>
</evidence>
<dbReference type="RefSeq" id="WP_054646001.1">
    <property type="nucleotide sequence ID" value="NZ_FUXS01000002.1"/>
</dbReference>
<dbReference type="EMBL" id="JQBT01000033">
    <property type="protein sequence ID" value="KRN78791.1"/>
    <property type="molecule type" value="Genomic_DNA"/>
</dbReference>
<dbReference type="OrthoDB" id="2325981at2"/>
<dbReference type="InterPro" id="IPR052712">
    <property type="entry name" value="Acid_resist_chaperone_HdeD"/>
</dbReference>